<dbReference type="Proteomes" id="UP000716291">
    <property type="component" value="Unassembled WGS sequence"/>
</dbReference>
<accession>A0A9P7BJK4</accession>
<proteinExistence type="predicted"/>
<dbReference type="AlphaFoldDB" id="A0A9P7BJK4"/>
<dbReference type="EMBL" id="JAANQT010007559">
    <property type="protein sequence ID" value="KAG1286442.1"/>
    <property type="molecule type" value="Genomic_DNA"/>
</dbReference>
<evidence type="ECO:0000313" key="2">
    <source>
        <dbReference type="Proteomes" id="UP000716291"/>
    </source>
</evidence>
<name>A0A9P7BJK4_RHIOR</name>
<gene>
    <name evidence="1" type="ORF">G6F64_014195</name>
</gene>
<sequence>MAALADHLQPRPVHRCHRRTVDEAEVAHGYARPVVQPIDCIHREALEQAVGNHLRRARAGFLGRLEYQLQGAVATAMVSQVMRGRQQDGGVAIVAAGMHQAVGLAGIGQPRRRLPCPRCSVPPTPVPPRPVVTS</sequence>
<reference evidence="1" key="1">
    <citation type="journal article" date="2020" name="Microb. Genom.">
        <title>Genetic diversity of clinical and environmental Mucorales isolates obtained from an investigation of mucormycosis cases among solid organ transplant recipients.</title>
        <authorList>
            <person name="Nguyen M.H."/>
            <person name="Kaul D."/>
            <person name="Muto C."/>
            <person name="Cheng S.J."/>
            <person name="Richter R.A."/>
            <person name="Bruno V.M."/>
            <person name="Liu G."/>
            <person name="Beyhan S."/>
            <person name="Sundermann A.J."/>
            <person name="Mounaud S."/>
            <person name="Pasculle A.W."/>
            <person name="Nierman W.C."/>
            <person name="Driscoll E."/>
            <person name="Cumbie R."/>
            <person name="Clancy C.J."/>
            <person name="Dupont C.L."/>
        </authorList>
    </citation>
    <scope>NUCLEOTIDE SEQUENCE</scope>
    <source>
        <strain evidence="1">GL11</strain>
    </source>
</reference>
<keyword evidence="2" id="KW-1185">Reference proteome</keyword>
<organism evidence="1 2">
    <name type="scientific">Rhizopus oryzae</name>
    <name type="common">Mucormycosis agent</name>
    <name type="synonym">Rhizopus arrhizus var. delemar</name>
    <dbReference type="NCBI Taxonomy" id="64495"/>
    <lineage>
        <taxon>Eukaryota</taxon>
        <taxon>Fungi</taxon>
        <taxon>Fungi incertae sedis</taxon>
        <taxon>Mucoromycota</taxon>
        <taxon>Mucoromycotina</taxon>
        <taxon>Mucoromycetes</taxon>
        <taxon>Mucorales</taxon>
        <taxon>Mucorineae</taxon>
        <taxon>Rhizopodaceae</taxon>
        <taxon>Rhizopus</taxon>
    </lineage>
</organism>
<comment type="caution">
    <text evidence="1">The sequence shown here is derived from an EMBL/GenBank/DDBJ whole genome shotgun (WGS) entry which is preliminary data.</text>
</comment>
<evidence type="ECO:0000313" key="1">
    <source>
        <dbReference type="EMBL" id="KAG1286442.1"/>
    </source>
</evidence>
<protein>
    <submittedName>
        <fullName evidence="1">Uncharacterized protein</fullName>
    </submittedName>
</protein>